<dbReference type="AlphaFoldDB" id="A0A4S8KU39"/>
<keyword evidence="4" id="KW-1185">Reference proteome</keyword>
<feature type="region of interest" description="Disordered" evidence="1">
    <location>
        <begin position="93"/>
        <end position="112"/>
    </location>
</feature>
<accession>A0A4S8KU39</accession>
<keyword evidence="2" id="KW-0472">Membrane</keyword>
<evidence type="ECO:0000313" key="3">
    <source>
        <dbReference type="EMBL" id="THU79273.1"/>
    </source>
</evidence>
<organism evidence="3 4">
    <name type="scientific">Dendrothele bispora (strain CBS 962.96)</name>
    <dbReference type="NCBI Taxonomy" id="1314807"/>
    <lineage>
        <taxon>Eukaryota</taxon>
        <taxon>Fungi</taxon>
        <taxon>Dikarya</taxon>
        <taxon>Basidiomycota</taxon>
        <taxon>Agaricomycotina</taxon>
        <taxon>Agaricomycetes</taxon>
        <taxon>Agaricomycetidae</taxon>
        <taxon>Agaricales</taxon>
        <taxon>Agaricales incertae sedis</taxon>
        <taxon>Dendrothele</taxon>
    </lineage>
</organism>
<dbReference type="EMBL" id="ML180049">
    <property type="protein sequence ID" value="THU79273.1"/>
    <property type="molecule type" value="Genomic_DNA"/>
</dbReference>
<feature type="compositionally biased region" description="Basic and acidic residues" evidence="1">
    <location>
        <begin position="101"/>
        <end position="112"/>
    </location>
</feature>
<evidence type="ECO:0000313" key="4">
    <source>
        <dbReference type="Proteomes" id="UP000297245"/>
    </source>
</evidence>
<name>A0A4S8KU39_DENBC</name>
<evidence type="ECO:0000256" key="2">
    <source>
        <dbReference type="SAM" id="Phobius"/>
    </source>
</evidence>
<proteinExistence type="predicted"/>
<reference evidence="3 4" key="1">
    <citation type="journal article" date="2019" name="Nat. Ecol. Evol.">
        <title>Megaphylogeny resolves global patterns of mushroom evolution.</title>
        <authorList>
            <person name="Varga T."/>
            <person name="Krizsan K."/>
            <person name="Foldi C."/>
            <person name="Dima B."/>
            <person name="Sanchez-Garcia M."/>
            <person name="Sanchez-Ramirez S."/>
            <person name="Szollosi G.J."/>
            <person name="Szarkandi J.G."/>
            <person name="Papp V."/>
            <person name="Albert L."/>
            <person name="Andreopoulos W."/>
            <person name="Angelini C."/>
            <person name="Antonin V."/>
            <person name="Barry K.W."/>
            <person name="Bougher N.L."/>
            <person name="Buchanan P."/>
            <person name="Buyck B."/>
            <person name="Bense V."/>
            <person name="Catcheside P."/>
            <person name="Chovatia M."/>
            <person name="Cooper J."/>
            <person name="Damon W."/>
            <person name="Desjardin D."/>
            <person name="Finy P."/>
            <person name="Geml J."/>
            <person name="Haridas S."/>
            <person name="Hughes K."/>
            <person name="Justo A."/>
            <person name="Karasinski D."/>
            <person name="Kautmanova I."/>
            <person name="Kiss B."/>
            <person name="Kocsube S."/>
            <person name="Kotiranta H."/>
            <person name="LaButti K.M."/>
            <person name="Lechner B.E."/>
            <person name="Liimatainen K."/>
            <person name="Lipzen A."/>
            <person name="Lukacs Z."/>
            <person name="Mihaltcheva S."/>
            <person name="Morgado L.N."/>
            <person name="Niskanen T."/>
            <person name="Noordeloos M.E."/>
            <person name="Ohm R.A."/>
            <person name="Ortiz-Santana B."/>
            <person name="Ovrebo C."/>
            <person name="Racz N."/>
            <person name="Riley R."/>
            <person name="Savchenko A."/>
            <person name="Shiryaev A."/>
            <person name="Soop K."/>
            <person name="Spirin V."/>
            <person name="Szebenyi C."/>
            <person name="Tomsovsky M."/>
            <person name="Tulloss R.E."/>
            <person name="Uehling J."/>
            <person name="Grigoriev I.V."/>
            <person name="Vagvolgyi C."/>
            <person name="Papp T."/>
            <person name="Martin F.M."/>
            <person name="Miettinen O."/>
            <person name="Hibbett D.S."/>
            <person name="Nagy L.G."/>
        </authorList>
    </citation>
    <scope>NUCLEOTIDE SEQUENCE [LARGE SCALE GENOMIC DNA]</scope>
    <source>
        <strain evidence="3 4">CBS 962.96</strain>
    </source>
</reference>
<keyword evidence="2" id="KW-1133">Transmembrane helix</keyword>
<dbReference type="Proteomes" id="UP000297245">
    <property type="component" value="Unassembled WGS sequence"/>
</dbReference>
<feature type="transmembrane region" description="Helical" evidence="2">
    <location>
        <begin position="119"/>
        <end position="143"/>
    </location>
</feature>
<keyword evidence="2" id="KW-0812">Transmembrane</keyword>
<evidence type="ECO:0000256" key="1">
    <source>
        <dbReference type="SAM" id="MobiDB-lite"/>
    </source>
</evidence>
<gene>
    <name evidence="3" type="ORF">K435DRAFT_810854</name>
</gene>
<protein>
    <submittedName>
        <fullName evidence="3">Uncharacterized protein</fullName>
    </submittedName>
</protein>
<sequence>MFTGRTEIISSMQSKSYLGHRANLYINNNDLPEGANMRESNHFEGFLNILIKLLEQSRSTSIGSDRVRDLKVEYASKYLLSKRIVDQLGIERPATATTGTEGDRSSPDDSSKHSINIPALIGGVVGGSVFLAFLVLLQVIYYWCHYDKEDKLEVPDVECRDVEDLDALPRPRK</sequence>